<sequence>MSNSNIRHEILDEKLNDVATPPGNNDQGTLPLSDKKGESKSADGLAGFGGELKQTDQSDQIKRAPGTGVGSTSEGGALYACSHCWNRKMDTKSLNDVVGVKDVCRNKRLWRMLLAEFIGTLLLVFIGCGSCISWGGAAANQPSSVGWDKPSLVQIALCFGIAVATIAQAVGHVSGAHLNPAVSLGLVAAGQCSILKAAFYIVAQCLGAIVGAAILQAVTPSSIQRANPSLGLTTLNPEVDILQGLFLEAIITFVLVLTVCAVCDDLRKDVKGSAPLAIGLSITVCHLMAIRATGSSMNPARTLGPATITNTWTHHWVYWAGPLLGGFVAGFLYQISFKEKSPEDENRGPERRRLGP</sequence>
<dbReference type="CDD" id="cd00333">
    <property type="entry name" value="MIP"/>
    <property type="match status" value="1"/>
</dbReference>
<dbReference type="PANTHER" id="PTHR19139">
    <property type="entry name" value="AQUAPORIN TRANSPORTER"/>
    <property type="match status" value="1"/>
</dbReference>
<evidence type="ECO:0000256" key="2">
    <source>
        <dbReference type="ARBA" id="ARBA00006175"/>
    </source>
</evidence>
<evidence type="ECO:0000256" key="4">
    <source>
        <dbReference type="ARBA" id="ARBA00022475"/>
    </source>
</evidence>
<dbReference type="EMBL" id="CAXLJM020000088">
    <property type="protein sequence ID" value="CAL8131557.1"/>
    <property type="molecule type" value="Genomic_DNA"/>
</dbReference>
<feature type="transmembrane region" description="Helical" evidence="10">
    <location>
        <begin position="197"/>
        <end position="218"/>
    </location>
</feature>
<accession>A0ABP1RNB6</accession>
<dbReference type="Proteomes" id="UP001642540">
    <property type="component" value="Unassembled WGS sequence"/>
</dbReference>
<comment type="similarity">
    <text evidence="2 8">Belongs to the MIP/aquaporin (TC 1.A.8) family.</text>
</comment>
<keyword evidence="5 8" id="KW-0812">Transmembrane</keyword>
<evidence type="ECO:0000313" key="12">
    <source>
        <dbReference type="Proteomes" id="UP001642540"/>
    </source>
</evidence>
<comment type="subcellular location">
    <subcellularLocation>
        <location evidence="1">Cell membrane</location>
        <topology evidence="1">Multi-pass membrane protein</topology>
    </subcellularLocation>
</comment>
<dbReference type="NCBIfam" id="TIGR00861">
    <property type="entry name" value="MIP"/>
    <property type="match status" value="1"/>
</dbReference>
<reference evidence="11 12" key="1">
    <citation type="submission" date="2024-08" db="EMBL/GenBank/DDBJ databases">
        <authorList>
            <person name="Cucini C."/>
            <person name="Frati F."/>
        </authorList>
    </citation>
    <scope>NUCLEOTIDE SEQUENCE [LARGE SCALE GENOMIC DNA]</scope>
</reference>
<feature type="region of interest" description="Disordered" evidence="9">
    <location>
        <begin position="1"/>
        <end position="73"/>
    </location>
</feature>
<evidence type="ECO:0000256" key="8">
    <source>
        <dbReference type="RuleBase" id="RU000477"/>
    </source>
</evidence>
<evidence type="ECO:0000313" key="11">
    <source>
        <dbReference type="EMBL" id="CAL8131557.1"/>
    </source>
</evidence>
<dbReference type="InterPro" id="IPR000425">
    <property type="entry name" value="MIP"/>
</dbReference>
<evidence type="ECO:0000256" key="10">
    <source>
        <dbReference type="SAM" id="Phobius"/>
    </source>
</evidence>
<feature type="transmembrane region" description="Helical" evidence="10">
    <location>
        <begin position="151"/>
        <end position="176"/>
    </location>
</feature>
<dbReference type="SUPFAM" id="SSF81338">
    <property type="entry name" value="Aquaporin-like"/>
    <property type="match status" value="1"/>
</dbReference>
<feature type="compositionally biased region" description="Basic and acidic residues" evidence="9">
    <location>
        <begin position="53"/>
        <end position="62"/>
    </location>
</feature>
<dbReference type="InterPro" id="IPR023271">
    <property type="entry name" value="Aquaporin-like"/>
</dbReference>
<organism evidence="11 12">
    <name type="scientific">Orchesella dallaii</name>
    <dbReference type="NCBI Taxonomy" id="48710"/>
    <lineage>
        <taxon>Eukaryota</taxon>
        <taxon>Metazoa</taxon>
        <taxon>Ecdysozoa</taxon>
        <taxon>Arthropoda</taxon>
        <taxon>Hexapoda</taxon>
        <taxon>Collembola</taxon>
        <taxon>Entomobryomorpha</taxon>
        <taxon>Entomobryoidea</taxon>
        <taxon>Orchesellidae</taxon>
        <taxon>Orchesellinae</taxon>
        <taxon>Orchesella</taxon>
    </lineage>
</organism>
<dbReference type="PANTHER" id="PTHR19139:SF199">
    <property type="entry name" value="MIP17260P"/>
    <property type="match status" value="1"/>
</dbReference>
<feature type="transmembrane region" description="Helical" evidence="10">
    <location>
        <begin position="113"/>
        <end position="139"/>
    </location>
</feature>
<feature type="transmembrane region" description="Helical" evidence="10">
    <location>
        <begin position="274"/>
        <end position="296"/>
    </location>
</feature>
<comment type="caution">
    <text evidence="11">The sequence shown here is derived from an EMBL/GenBank/DDBJ whole genome shotgun (WGS) entry which is preliminary data.</text>
</comment>
<keyword evidence="3 8" id="KW-0813">Transport</keyword>
<proteinExistence type="inferred from homology"/>
<evidence type="ECO:0000256" key="9">
    <source>
        <dbReference type="SAM" id="MobiDB-lite"/>
    </source>
</evidence>
<feature type="compositionally biased region" description="Basic and acidic residues" evidence="9">
    <location>
        <begin position="1"/>
        <end position="16"/>
    </location>
</feature>
<keyword evidence="4" id="KW-1003">Cell membrane</keyword>
<gene>
    <name evidence="11" type="ORF">ODALV1_LOCUS24231</name>
</gene>
<evidence type="ECO:0000256" key="3">
    <source>
        <dbReference type="ARBA" id="ARBA00022448"/>
    </source>
</evidence>
<evidence type="ECO:0000256" key="6">
    <source>
        <dbReference type="ARBA" id="ARBA00022989"/>
    </source>
</evidence>
<dbReference type="Pfam" id="PF00230">
    <property type="entry name" value="MIP"/>
    <property type="match status" value="1"/>
</dbReference>
<feature type="transmembrane region" description="Helical" evidence="10">
    <location>
        <begin position="316"/>
        <end position="333"/>
    </location>
</feature>
<dbReference type="PROSITE" id="PS00221">
    <property type="entry name" value="MIP"/>
    <property type="match status" value="1"/>
</dbReference>
<name>A0ABP1RNB6_9HEXA</name>
<evidence type="ECO:0008006" key="13">
    <source>
        <dbReference type="Google" id="ProtNLM"/>
    </source>
</evidence>
<feature type="transmembrane region" description="Helical" evidence="10">
    <location>
        <begin position="241"/>
        <end position="262"/>
    </location>
</feature>
<evidence type="ECO:0000256" key="1">
    <source>
        <dbReference type="ARBA" id="ARBA00004651"/>
    </source>
</evidence>
<keyword evidence="6 10" id="KW-1133">Transmembrane helix</keyword>
<dbReference type="PRINTS" id="PR00783">
    <property type="entry name" value="MINTRINSICP"/>
</dbReference>
<protein>
    <recommendedName>
        <fullName evidence="13">Aquaporin AQPAe.a</fullName>
    </recommendedName>
</protein>
<dbReference type="InterPro" id="IPR022357">
    <property type="entry name" value="MIP_CS"/>
</dbReference>
<evidence type="ECO:0000256" key="5">
    <source>
        <dbReference type="ARBA" id="ARBA00022692"/>
    </source>
</evidence>
<evidence type="ECO:0000256" key="7">
    <source>
        <dbReference type="ARBA" id="ARBA00023136"/>
    </source>
</evidence>
<dbReference type="Gene3D" id="1.20.1080.10">
    <property type="entry name" value="Glycerol uptake facilitator protein"/>
    <property type="match status" value="1"/>
</dbReference>
<keyword evidence="12" id="KW-1185">Reference proteome</keyword>
<keyword evidence="7 10" id="KW-0472">Membrane</keyword>
<dbReference type="InterPro" id="IPR034294">
    <property type="entry name" value="Aquaporin_transptr"/>
</dbReference>